<dbReference type="GO" id="GO:0006865">
    <property type="term" value="P:amino acid transport"/>
    <property type="evidence" value="ECO:0007669"/>
    <property type="project" value="UniProtKB-KW"/>
</dbReference>
<dbReference type="InterPro" id="IPR000515">
    <property type="entry name" value="MetI-like"/>
</dbReference>
<dbReference type="AlphaFoldDB" id="A0A433X598"/>
<dbReference type="FunFam" id="1.10.3720.10:FF:000006">
    <property type="entry name" value="Glutamate/aspartate ABC transporter, permease protein GltK"/>
    <property type="match status" value="1"/>
</dbReference>
<proteinExistence type="inferred from homology"/>
<protein>
    <recommendedName>
        <fullName evidence="11">Glutamate/aspartate import permease protein GltK</fullName>
    </recommendedName>
</protein>
<dbReference type="InterPro" id="IPR035906">
    <property type="entry name" value="MetI-like_sf"/>
</dbReference>
<evidence type="ECO:0000256" key="12">
    <source>
        <dbReference type="RuleBase" id="RU363032"/>
    </source>
</evidence>
<feature type="transmembrane region" description="Helical" evidence="12">
    <location>
        <begin position="20"/>
        <end position="46"/>
    </location>
</feature>
<comment type="subunit">
    <text evidence="10">The complex is composed of two ATP-binding proteins (GltL), two transmembrane proteins (GltJ and GltK) and a solute-binding protein (GltI).</text>
</comment>
<dbReference type="Gene3D" id="1.10.3720.10">
    <property type="entry name" value="MetI-like"/>
    <property type="match status" value="1"/>
</dbReference>
<evidence type="ECO:0000256" key="2">
    <source>
        <dbReference type="ARBA" id="ARBA00010072"/>
    </source>
</evidence>
<dbReference type="SUPFAM" id="SSF161098">
    <property type="entry name" value="MetI-like"/>
    <property type="match status" value="1"/>
</dbReference>
<dbReference type="InterPro" id="IPR043429">
    <property type="entry name" value="ArtM/GltK/GlnP/TcyL/YhdX-like"/>
</dbReference>
<evidence type="ECO:0000256" key="8">
    <source>
        <dbReference type="ARBA" id="ARBA00023136"/>
    </source>
</evidence>
<evidence type="ECO:0000313" key="15">
    <source>
        <dbReference type="Proteomes" id="UP000281547"/>
    </source>
</evidence>
<evidence type="ECO:0000259" key="13">
    <source>
        <dbReference type="PROSITE" id="PS50928"/>
    </source>
</evidence>
<dbReference type="PROSITE" id="PS50928">
    <property type="entry name" value="ABC_TM1"/>
    <property type="match status" value="1"/>
</dbReference>
<evidence type="ECO:0000256" key="3">
    <source>
        <dbReference type="ARBA" id="ARBA00022448"/>
    </source>
</evidence>
<dbReference type="RefSeq" id="WP_127189245.1">
    <property type="nucleotide sequence ID" value="NZ_RZNJ01000005.1"/>
</dbReference>
<keyword evidence="8 12" id="KW-0472">Membrane</keyword>
<name>A0A433X598_9HYPH</name>
<evidence type="ECO:0000256" key="1">
    <source>
        <dbReference type="ARBA" id="ARBA00004429"/>
    </source>
</evidence>
<evidence type="ECO:0000256" key="9">
    <source>
        <dbReference type="ARBA" id="ARBA00060298"/>
    </source>
</evidence>
<gene>
    <name evidence="14" type="ORF">EMQ25_14090</name>
</gene>
<sequence length="237" mass="25999">MSIWNWEGFFSYFTNGYLLGGVVVTLGLTAATLVIGFALAMGLVLCRLSGIRILSGFAAGYVWLFRGTPLLVQLIIIYTGLPQLGFVRLSVVESALLGLALNEAAYLSEILRGGILSIGQGQRDASHALGLNRTKTFLLIVMPQALRVCLPALGNSVNGLLKTTSIASVISMEELLRRGQILMQQRFEVLEVFIVIAILYLTMTSAWDLVQKRIERYFGKPYAAQAIKEKVLARDAR</sequence>
<feature type="transmembrane region" description="Helical" evidence="12">
    <location>
        <begin position="58"/>
        <end position="81"/>
    </location>
</feature>
<dbReference type="OrthoDB" id="9814902at2"/>
<evidence type="ECO:0000256" key="11">
    <source>
        <dbReference type="ARBA" id="ARBA00073645"/>
    </source>
</evidence>
<accession>A0A433X598</accession>
<evidence type="ECO:0000256" key="4">
    <source>
        <dbReference type="ARBA" id="ARBA00022475"/>
    </source>
</evidence>
<organism evidence="14 15">
    <name type="scientific">Arsenicitalea aurantiaca</name>
    <dbReference type="NCBI Taxonomy" id="1783274"/>
    <lineage>
        <taxon>Bacteria</taxon>
        <taxon>Pseudomonadati</taxon>
        <taxon>Pseudomonadota</taxon>
        <taxon>Alphaproteobacteria</taxon>
        <taxon>Hyphomicrobiales</taxon>
        <taxon>Devosiaceae</taxon>
        <taxon>Arsenicitalea</taxon>
    </lineage>
</organism>
<feature type="transmembrane region" description="Helical" evidence="12">
    <location>
        <begin position="192"/>
        <end position="210"/>
    </location>
</feature>
<reference evidence="14 15" key="1">
    <citation type="journal article" date="2016" name="Int. J. Syst. Evol. Microbiol.">
        <title>Arsenicitalea aurantiaca gen. nov., sp. nov., a new member of the family Hyphomicrobiaceae, isolated from high-arsenic sediment.</title>
        <authorList>
            <person name="Mu Y."/>
            <person name="Zhou L."/>
            <person name="Zeng X.C."/>
            <person name="Liu L."/>
            <person name="Pan Y."/>
            <person name="Chen X."/>
            <person name="Wang J."/>
            <person name="Li S."/>
            <person name="Li W.J."/>
            <person name="Wang Y."/>
        </authorList>
    </citation>
    <scope>NUCLEOTIDE SEQUENCE [LARGE SCALE GENOMIC DNA]</scope>
    <source>
        <strain evidence="14 15">42-50</strain>
    </source>
</reference>
<dbReference type="Proteomes" id="UP000281547">
    <property type="component" value="Unassembled WGS sequence"/>
</dbReference>
<keyword evidence="3 12" id="KW-0813">Transport</keyword>
<feature type="domain" description="ABC transmembrane type-1" evidence="13">
    <location>
        <begin position="18"/>
        <end position="211"/>
    </location>
</feature>
<evidence type="ECO:0000256" key="6">
    <source>
        <dbReference type="ARBA" id="ARBA00022970"/>
    </source>
</evidence>
<dbReference type="PANTHER" id="PTHR30614:SF0">
    <property type="entry name" value="L-CYSTINE TRANSPORT SYSTEM PERMEASE PROTEIN TCYL"/>
    <property type="match status" value="1"/>
</dbReference>
<dbReference type="Pfam" id="PF00528">
    <property type="entry name" value="BPD_transp_1"/>
    <property type="match status" value="1"/>
</dbReference>
<dbReference type="EMBL" id="RZNJ01000005">
    <property type="protein sequence ID" value="RUT29255.1"/>
    <property type="molecule type" value="Genomic_DNA"/>
</dbReference>
<evidence type="ECO:0000256" key="7">
    <source>
        <dbReference type="ARBA" id="ARBA00022989"/>
    </source>
</evidence>
<keyword evidence="15" id="KW-1185">Reference proteome</keyword>
<dbReference type="PANTHER" id="PTHR30614">
    <property type="entry name" value="MEMBRANE COMPONENT OF AMINO ACID ABC TRANSPORTER"/>
    <property type="match status" value="1"/>
</dbReference>
<evidence type="ECO:0000313" key="14">
    <source>
        <dbReference type="EMBL" id="RUT29255.1"/>
    </source>
</evidence>
<evidence type="ECO:0000256" key="10">
    <source>
        <dbReference type="ARBA" id="ARBA00062718"/>
    </source>
</evidence>
<keyword evidence="5 12" id="KW-0812">Transmembrane</keyword>
<dbReference type="GO" id="GO:0022857">
    <property type="term" value="F:transmembrane transporter activity"/>
    <property type="evidence" value="ECO:0007669"/>
    <property type="project" value="InterPro"/>
</dbReference>
<comment type="subcellular location">
    <subcellularLocation>
        <location evidence="1">Cell inner membrane</location>
        <topology evidence="1">Multi-pass membrane protein</topology>
    </subcellularLocation>
    <subcellularLocation>
        <location evidence="12">Cell membrane</location>
        <topology evidence="12">Multi-pass membrane protein</topology>
    </subcellularLocation>
</comment>
<comment type="function">
    <text evidence="9">Part of the ABC transporter complex GltIJKL involved in glutamate and aspartate uptake. Probably responsible for the translocation of the substrate across the membrane.</text>
</comment>
<keyword evidence="4" id="KW-1003">Cell membrane</keyword>
<dbReference type="GO" id="GO:0043190">
    <property type="term" value="C:ATP-binding cassette (ABC) transporter complex"/>
    <property type="evidence" value="ECO:0007669"/>
    <property type="project" value="InterPro"/>
</dbReference>
<keyword evidence="6" id="KW-0029">Amino-acid transport</keyword>
<comment type="caution">
    <text evidence="14">The sequence shown here is derived from an EMBL/GenBank/DDBJ whole genome shotgun (WGS) entry which is preliminary data.</text>
</comment>
<dbReference type="InterPro" id="IPR010065">
    <property type="entry name" value="AA_ABC_transptr_permease_3TM"/>
</dbReference>
<keyword evidence="7 12" id="KW-1133">Transmembrane helix</keyword>
<dbReference type="CDD" id="cd06261">
    <property type="entry name" value="TM_PBP2"/>
    <property type="match status" value="1"/>
</dbReference>
<comment type="similarity">
    <text evidence="2">Belongs to the binding-protein-dependent transport system permease family. HisMQ subfamily.</text>
</comment>
<evidence type="ECO:0000256" key="5">
    <source>
        <dbReference type="ARBA" id="ARBA00022692"/>
    </source>
</evidence>
<dbReference type="NCBIfam" id="TIGR01726">
    <property type="entry name" value="HEQRo_perm_3TM"/>
    <property type="match status" value="1"/>
</dbReference>